<dbReference type="Proteomes" id="UP001165269">
    <property type="component" value="Unassembled WGS sequence"/>
</dbReference>
<dbReference type="EMBL" id="JALDAY010000005">
    <property type="protein sequence ID" value="MCI3273130.1"/>
    <property type="molecule type" value="Genomic_DNA"/>
</dbReference>
<reference evidence="1" key="1">
    <citation type="submission" date="2022-03" db="EMBL/GenBank/DDBJ databases">
        <title>Streptomyces 7R015 and 7R016 isolated from Barleria lupulina in Thailand.</title>
        <authorList>
            <person name="Kanchanasin P."/>
            <person name="Phongsopitanun W."/>
            <person name="Tanasupawat S."/>
        </authorList>
    </citation>
    <scope>NUCLEOTIDE SEQUENCE</scope>
    <source>
        <strain evidence="1">7R015</strain>
    </source>
</reference>
<dbReference type="RefSeq" id="WP_242766313.1">
    <property type="nucleotide sequence ID" value="NZ_JALDAY010000005.1"/>
</dbReference>
<gene>
    <name evidence="1" type="ORF">MQP27_18640</name>
</gene>
<comment type="caution">
    <text evidence="1">The sequence shown here is derived from an EMBL/GenBank/DDBJ whole genome shotgun (WGS) entry which is preliminary data.</text>
</comment>
<organism evidence="1 2">
    <name type="scientific">Streptomyces cylindrosporus</name>
    <dbReference type="NCBI Taxonomy" id="2927583"/>
    <lineage>
        <taxon>Bacteria</taxon>
        <taxon>Bacillati</taxon>
        <taxon>Actinomycetota</taxon>
        <taxon>Actinomycetes</taxon>
        <taxon>Kitasatosporales</taxon>
        <taxon>Streptomycetaceae</taxon>
        <taxon>Streptomyces</taxon>
    </lineage>
</organism>
<evidence type="ECO:0000313" key="2">
    <source>
        <dbReference type="Proteomes" id="UP001165269"/>
    </source>
</evidence>
<protein>
    <submittedName>
        <fullName evidence="1">Uncharacterized protein</fullName>
    </submittedName>
</protein>
<evidence type="ECO:0000313" key="1">
    <source>
        <dbReference type="EMBL" id="MCI3273130.1"/>
    </source>
</evidence>
<name>A0ABS9Y9F2_9ACTN</name>
<accession>A0ABS9Y9F2</accession>
<sequence length="48" mass="5188">MSTGEAAMRAAVAAPTKTPAVVAALVLTGRLPVWDRWDVRDLRFILPP</sequence>
<proteinExistence type="predicted"/>
<keyword evidence="2" id="KW-1185">Reference proteome</keyword>